<dbReference type="PANTHER" id="PTHR10252">
    <property type="entry name" value="HISTONE-LIKE TRANSCRIPTION FACTOR CCAAT-RELATED"/>
    <property type="match status" value="1"/>
</dbReference>
<evidence type="ECO:0000313" key="10">
    <source>
        <dbReference type="EMBL" id="KAG0493711.1"/>
    </source>
</evidence>
<evidence type="ECO:0000313" key="11">
    <source>
        <dbReference type="Proteomes" id="UP000639772"/>
    </source>
</evidence>
<evidence type="ECO:0000256" key="6">
    <source>
        <dbReference type="ARBA" id="ARBA00025911"/>
    </source>
</evidence>
<comment type="similarity">
    <text evidence="7">Belongs to the NFYC/HAP5 subunit family.</text>
</comment>
<accession>A0A835RS08</accession>
<keyword evidence="5" id="KW-0539">Nucleus</keyword>
<evidence type="ECO:0000256" key="3">
    <source>
        <dbReference type="ARBA" id="ARBA00023125"/>
    </source>
</evidence>
<comment type="subunit">
    <text evidence="6">Heterotrimeric transcription factor composed of three components, NF-YA, NF-YB and NF-YC. NF-YB and NF-YC must interact and dimerize for NF-YA association and DNA binding.</text>
</comment>
<dbReference type="EMBL" id="JADCNM010000002">
    <property type="protein sequence ID" value="KAG0493711.1"/>
    <property type="molecule type" value="Genomic_DNA"/>
</dbReference>
<dbReference type="GO" id="GO:0005634">
    <property type="term" value="C:nucleus"/>
    <property type="evidence" value="ECO:0007669"/>
    <property type="project" value="UniProtKB-SubCell"/>
</dbReference>
<dbReference type="InterPro" id="IPR003958">
    <property type="entry name" value="CBFA_NFYB_domain"/>
</dbReference>
<organism evidence="10 11">
    <name type="scientific">Vanilla planifolia</name>
    <name type="common">Vanilla</name>
    <dbReference type="NCBI Taxonomy" id="51239"/>
    <lineage>
        <taxon>Eukaryota</taxon>
        <taxon>Viridiplantae</taxon>
        <taxon>Streptophyta</taxon>
        <taxon>Embryophyta</taxon>
        <taxon>Tracheophyta</taxon>
        <taxon>Spermatophyta</taxon>
        <taxon>Magnoliopsida</taxon>
        <taxon>Liliopsida</taxon>
        <taxon>Asparagales</taxon>
        <taxon>Orchidaceae</taxon>
        <taxon>Vanilloideae</taxon>
        <taxon>Vanilleae</taxon>
        <taxon>Vanilla</taxon>
    </lineage>
</organism>
<reference evidence="10 11" key="1">
    <citation type="journal article" date="2020" name="Nat. Food">
        <title>A phased Vanilla planifolia genome enables genetic improvement of flavour and production.</title>
        <authorList>
            <person name="Hasing T."/>
            <person name="Tang H."/>
            <person name="Brym M."/>
            <person name="Khazi F."/>
            <person name="Huang T."/>
            <person name="Chambers A.H."/>
        </authorList>
    </citation>
    <scope>NUCLEOTIDE SEQUENCE [LARGE SCALE GENOMIC DNA]</scope>
    <source>
        <tissue evidence="10">Leaf</tissue>
    </source>
</reference>
<feature type="domain" description="Transcription factor CBF/NF-Y/archaeal histone" evidence="9">
    <location>
        <begin position="20"/>
        <end position="84"/>
    </location>
</feature>
<evidence type="ECO:0000256" key="5">
    <source>
        <dbReference type="ARBA" id="ARBA00023242"/>
    </source>
</evidence>
<name>A0A835RS08_VANPL</name>
<evidence type="ECO:0000256" key="7">
    <source>
        <dbReference type="ARBA" id="ARBA00038129"/>
    </source>
</evidence>
<dbReference type="InterPro" id="IPR050568">
    <property type="entry name" value="Transcr_DNA_Rep_Reg"/>
</dbReference>
<sequence length="118" mass="12802">MRQAGIYSGIMSGGRMGPHSLPLSRIKKIMKQSGEEGKLISCEAPLVFSKACELFIQELTARAYKVTVQGKRRTLQKEDIATAIAATDVFDFLVDMVSVPLSARPASVSPYGVVVVKE</sequence>
<protein>
    <recommendedName>
        <fullName evidence="9">Transcription factor CBF/NF-Y/archaeal histone domain-containing protein</fullName>
    </recommendedName>
</protein>
<keyword evidence="4" id="KW-0804">Transcription</keyword>
<dbReference type="Pfam" id="PF00808">
    <property type="entry name" value="CBFD_NFYB_HMF"/>
    <property type="match status" value="1"/>
</dbReference>
<proteinExistence type="inferred from homology"/>
<dbReference type="SUPFAM" id="SSF47113">
    <property type="entry name" value="Histone-fold"/>
    <property type="match status" value="1"/>
</dbReference>
<dbReference type="GO" id="GO:0000981">
    <property type="term" value="F:DNA-binding transcription factor activity, RNA polymerase II-specific"/>
    <property type="evidence" value="ECO:0007669"/>
    <property type="project" value="TreeGrafter"/>
</dbReference>
<comment type="subcellular location">
    <subcellularLocation>
        <location evidence="1">Nucleus</location>
    </subcellularLocation>
</comment>
<dbReference type="FunFam" id="1.10.20.10:FF:000062">
    <property type="entry name" value="Nuclear transcription factor Y subunit C"/>
    <property type="match status" value="1"/>
</dbReference>
<dbReference type="OrthoDB" id="1272441at2759"/>
<evidence type="ECO:0000259" key="9">
    <source>
        <dbReference type="Pfam" id="PF00808"/>
    </source>
</evidence>
<keyword evidence="2" id="KW-0805">Transcription regulation</keyword>
<keyword evidence="3" id="KW-0238">DNA-binding</keyword>
<evidence type="ECO:0000256" key="8">
    <source>
        <dbReference type="ARBA" id="ARBA00059992"/>
    </source>
</evidence>
<dbReference type="Proteomes" id="UP000639772">
    <property type="component" value="Unassembled WGS sequence"/>
</dbReference>
<evidence type="ECO:0000256" key="1">
    <source>
        <dbReference type="ARBA" id="ARBA00004123"/>
    </source>
</evidence>
<evidence type="ECO:0000256" key="4">
    <source>
        <dbReference type="ARBA" id="ARBA00023163"/>
    </source>
</evidence>
<dbReference type="GO" id="GO:0000978">
    <property type="term" value="F:RNA polymerase II cis-regulatory region sequence-specific DNA binding"/>
    <property type="evidence" value="ECO:0007669"/>
    <property type="project" value="TreeGrafter"/>
</dbReference>
<dbReference type="PANTHER" id="PTHR10252:SF41">
    <property type="entry name" value="HAP5 SUBUNIT OF HAP COMPLEX"/>
    <property type="match status" value="1"/>
</dbReference>
<evidence type="ECO:0000256" key="2">
    <source>
        <dbReference type="ARBA" id="ARBA00023015"/>
    </source>
</evidence>
<comment type="caution">
    <text evidence="10">The sequence shown here is derived from an EMBL/GenBank/DDBJ whole genome shotgun (WGS) entry which is preliminary data.</text>
</comment>
<gene>
    <name evidence="10" type="ORF">HPP92_004705</name>
</gene>
<dbReference type="AlphaFoldDB" id="A0A835RS08"/>
<dbReference type="GO" id="GO:0046982">
    <property type="term" value="F:protein heterodimerization activity"/>
    <property type="evidence" value="ECO:0007669"/>
    <property type="project" value="InterPro"/>
</dbReference>
<dbReference type="Gene3D" id="1.10.20.10">
    <property type="entry name" value="Histone, subunit A"/>
    <property type="match status" value="1"/>
</dbReference>
<comment type="function">
    <text evidence="8">Stimulates the transcription of various genes by recognizing and binding to a CCAAT motif in promoters.</text>
</comment>
<dbReference type="InterPro" id="IPR009072">
    <property type="entry name" value="Histone-fold"/>
</dbReference>
<dbReference type="CDD" id="cd22908">
    <property type="entry name" value="HFD_NFYC-like"/>
    <property type="match status" value="1"/>
</dbReference>